<keyword evidence="1" id="KW-0472">Membrane</keyword>
<dbReference type="RefSeq" id="WP_097009693.1">
    <property type="nucleotide sequence ID" value="NZ_OBEJ01000004.1"/>
</dbReference>
<gene>
    <name evidence="2" type="ORF">SAMN06269185_2788</name>
</gene>
<dbReference type="Proteomes" id="UP000219453">
    <property type="component" value="Unassembled WGS sequence"/>
</dbReference>
<dbReference type="EMBL" id="OBEJ01000004">
    <property type="protein sequence ID" value="SNZ16861.1"/>
    <property type="molecule type" value="Genomic_DNA"/>
</dbReference>
<proteinExistence type="predicted"/>
<dbReference type="AlphaFoldDB" id="A0A285PAH1"/>
<name>A0A285PAH1_NATPI</name>
<accession>A0A285PAH1</accession>
<reference evidence="3" key="1">
    <citation type="submission" date="2017-09" db="EMBL/GenBank/DDBJ databases">
        <authorList>
            <person name="Varghese N."/>
            <person name="Submissions S."/>
        </authorList>
    </citation>
    <scope>NUCLEOTIDE SEQUENCE [LARGE SCALE GENOMIC DNA]</scope>
    <source>
        <strain evidence="3">DSM 27208</strain>
    </source>
</reference>
<evidence type="ECO:0000313" key="3">
    <source>
        <dbReference type="Proteomes" id="UP000219453"/>
    </source>
</evidence>
<organism evidence="2 3">
    <name type="scientific">Natronoarchaeum philippinense</name>
    <dbReference type="NCBI Taxonomy" id="558529"/>
    <lineage>
        <taxon>Archaea</taxon>
        <taxon>Methanobacteriati</taxon>
        <taxon>Methanobacteriota</taxon>
        <taxon>Stenosarchaea group</taxon>
        <taxon>Halobacteria</taxon>
        <taxon>Halobacteriales</taxon>
        <taxon>Natronoarchaeaceae</taxon>
    </lineage>
</organism>
<keyword evidence="1" id="KW-1133">Transmembrane helix</keyword>
<keyword evidence="3" id="KW-1185">Reference proteome</keyword>
<evidence type="ECO:0000313" key="2">
    <source>
        <dbReference type="EMBL" id="SNZ16861.1"/>
    </source>
</evidence>
<keyword evidence="1" id="KW-0812">Transmembrane</keyword>
<feature type="transmembrane region" description="Helical" evidence="1">
    <location>
        <begin position="46"/>
        <end position="69"/>
    </location>
</feature>
<sequence length="81" mass="9591">MNTFKNRFWERVRDYELVLQLFFVADLLFLVLALVTYPFVESGSAAHVLVVLDLIIFAVLLVPLAYLLYQCRKRQLQEERL</sequence>
<evidence type="ECO:0000256" key="1">
    <source>
        <dbReference type="SAM" id="Phobius"/>
    </source>
</evidence>
<feature type="transmembrane region" description="Helical" evidence="1">
    <location>
        <begin position="21"/>
        <end position="40"/>
    </location>
</feature>
<protein>
    <submittedName>
        <fullName evidence="2">Uncharacterized protein</fullName>
    </submittedName>
</protein>